<proteinExistence type="predicted"/>
<dbReference type="InterPro" id="IPR021400">
    <property type="entry name" value="DUF3039"/>
</dbReference>
<dbReference type="Proteomes" id="UP000203982">
    <property type="component" value="Segment"/>
</dbReference>
<evidence type="ECO:0000313" key="2">
    <source>
        <dbReference type="EMBL" id="ANA86575.1"/>
    </source>
</evidence>
<evidence type="ECO:0008006" key="4">
    <source>
        <dbReference type="Google" id="ProtNLM"/>
    </source>
</evidence>
<gene>
    <name evidence="2" type="primary">77</name>
    <name evidence="2" type="ORF">PBI_CLUBL_77</name>
</gene>
<keyword evidence="3" id="KW-1185">Reference proteome</keyword>
<dbReference type="GeneID" id="28803292"/>
<dbReference type="Pfam" id="PF11238">
    <property type="entry name" value="DUF3039"/>
    <property type="match status" value="1"/>
</dbReference>
<evidence type="ECO:0000256" key="1">
    <source>
        <dbReference type="SAM" id="MobiDB-lite"/>
    </source>
</evidence>
<protein>
    <recommendedName>
        <fullName evidence="4">DUF3039 domain-containing protein</fullName>
    </recommendedName>
</protein>
<dbReference type="KEGG" id="vg:28803292"/>
<accession>A0A160DF89</accession>
<organism evidence="2 3">
    <name type="scientific">Gordonia phage ClubL</name>
    <dbReference type="NCBI Taxonomy" id="1838065"/>
    <lineage>
        <taxon>Viruses</taxon>
        <taxon>Duplodnaviria</taxon>
        <taxon>Heunggongvirae</taxon>
        <taxon>Uroviricota</taxon>
        <taxon>Caudoviricetes</taxon>
        <taxon>Smoothievirus</taxon>
        <taxon>Smoothievirus clubL</taxon>
    </lineage>
</organism>
<dbReference type="EMBL" id="KU998246">
    <property type="protein sequence ID" value="ANA86575.1"/>
    <property type="molecule type" value="Genomic_DNA"/>
</dbReference>
<reference evidence="2 3" key="1">
    <citation type="submission" date="2016-03" db="EMBL/GenBank/DDBJ databases">
        <authorList>
            <person name="Montgomery M.T."/>
            <person name="Guerrero C.A."/>
            <person name="Mavrich T.N."/>
            <person name="Pope W.H."/>
            <person name="Garlena R.A."/>
            <person name="Russell D.A."/>
            <person name="Jacobs-Sera D."/>
            <person name="Hendrix R.W."/>
            <person name="Hatfull G.F."/>
        </authorList>
    </citation>
    <scope>NUCLEOTIDE SEQUENCE [LARGE SCALE GENOMIC DNA]</scope>
</reference>
<dbReference type="RefSeq" id="YP_009273112.1">
    <property type="nucleotide sequence ID" value="NC_030901.1"/>
</dbReference>
<name>A0A160DF89_9CAUD</name>
<feature type="region of interest" description="Disordered" evidence="1">
    <location>
        <begin position="1"/>
        <end position="21"/>
    </location>
</feature>
<feature type="compositionally biased region" description="Basic and acidic residues" evidence="1">
    <location>
        <begin position="7"/>
        <end position="21"/>
    </location>
</feature>
<evidence type="ECO:0000313" key="3">
    <source>
        <dbReference type="Proteomes" id="UP000203982"/>
    </source>
</evidence>
<sequence length="74" mass="8369">MSTQTLDRPDTRPTDTDDPPKVVHYVKKGEILESAVDGKFVRALCGIRFQVTRTSRENSPVCEKCKEVHRGLPK</sequence>